<dbReference type="Proteomes" id="UP000663844">
    <property type="component" value="Unassembled WGS sequence"/>
</dbReference>
<comment type="caution">
    <text evidence="2">The sequence shown here is derived from an EMBL/GenBank/DDBJ whole genome shotgun (WGS) entry which is preliminary data.</text>
</comment>
<proteinExistence type="predicted"/>
<reference evidence="2" key="1">
    <citation type="submission" date="2021-02" db="EMBL/GenBank/DDBJ databases">
        <authorList>
            <person name="Nowell W R."/>
        </authorList>
    </citation>
    <scope>NUCLEOTIDE SEQUENCE</scope>
</reference>
<evidence type="ECO:0000313" key="3">
    <source>
        <dbReference type="EMBL" id="CAF3825787.1"/>
    </source>
</evidence>
<dbReference type="AlphaFoldDB" id="A0A814JAB8"/>
<evidence type="ECO:0000313" key="2">
    <source>
        <dbReference type="EMBL" id="CAF1035381.1"/>
    </source>
</evidence>
<accession>A0A814JAB8</accession>
<dbReference type="EMBL" id="CAJNOG010000170">
    <property type="protein sequence ID" value="CAF1035381.1"/>
    <property type="molecule type" value="Genomic_DNA"/>
</dbReference>
<gene>
    <name evidence="2" type="ORF">JYZ213_LOCUS17836</name>
    <name evidence="3" type="ORF">OXD698_LOCUS19736</name>
</gene>
<organism evidence="2 4">
    <name type="scientific">Adineta steineri</name>
    <dbReference type="NCBI Taxonomy" id="433720"/>
    <lineage>
        <taxon>Eukaryota</taxon>
        <taxon>Metazoa</taxon>
        <taxon>Spiralia</taxon>
        <taxon>Gnathifera</taxon>
        <taxon>Rotifera</taxon>
        <taxon>Eurotatoria</taxon>
        <taxon>Bdelloidea</taxon>
        <taxon>Adinetida</taxon>
        <taxon>Adinetidae</taxon>
        <taxon>Adineta</taxon>
    </lineage>
</organism>
<sequence>MSFKAPCDRPDASPMDRRGTGAYNINAGIDSSIIADPAHRGTLSTPELDLIRNSASYKQAMKFEKEDNVELAAKIKHMHHAKEKTEHREKCDR</sequence>
<evidence type="ECO:0000313" key="4">
    <source>
        <dbReference type="Proteomes" id="UP000663845"/>
    </source>
</evidence>
<feature type="compositionally biased region" description="Basic and acidic residues" evidence="1">
    <location>
        <begin position="1"/>
        <end position="19"/>
    </location>
</feature>
<evidence type="ECO:0000256" key="1">
    <source>
        <dbReference type="SAM" id="MobiDB-lite"/>
    </source>
</evidence>
<feature type="region of interest" description="Disordered" evidence="1">
    <location>
        <begin position="1"/>
        <end position="23"/>
    </location>
</feature>
<protein>
    <submittedName>
        <fullName evidence="2">Uncharacterized protein</fullName>
    </submittedName>
</protein>
<dbReference type="EMBL" id="CAJOAZ010001532">
    <property type="protein sequence ID" value="CAF3825787.1"/>
    <property type="molecule type" value="Genomic_DNA"/>
</dbReference>
<name>A0A814JAB8_9BILA</name>
<dbReference type="Proteomes" id="UP000663845">
    <property type="component" value="Unassembled WGS sequence"/>
</dbReference>